<dbReference type="EMBL" id="JAERRK010000028">
    <property type="protein sequence ID" value="MBL1087165.1"/>
    <property type="molecule type" value="Genomic_DNA"/>
</dbReference>
<organism evidence="3 4">
    <name type="scientific">Streptomyces actinomycinicus</name>
    <dbReference type="NCBI Taxonomy" id="1695166"/>
    <lineage>
        <taxon>Bacteria</taxon>
        <taxon>Bacillati</taxon>
        <taxon>Actinomycetota</taxon>
        <taxon>Actinomycetes</taxon>
        <taxon>Kitasatosporales</taxon>
        <taxon>Streptomycetaceae</taxon>
        <taxon>Streptomyces</taxon>
    </lineage>
</organism>
<comment type="caution">
    <text evidence="3">The sequence shown here is derived from an EMBL/GenBank/DDBJ whole genome shotgun (WGS) entry which is preliminary data.</text>
</comment>
<feature type="transmembrane region" description="Helical" evidence="1">
    <location>
        <begin position="90"/>
        <end position="108"/>
    </location>
</feature>
<feature type="transmembrane region" description="Helical" evidence="1">
    <location>
        <begin position="51"/>
        <end position="69"/>
    </location>
</feature>
<dbReference type="Proteomes" id="UP000661858">
    <property type="component" value="Unassembled WGS sequence"/>
</dbReference>
<evidence type="ECO:0000259" key="2">
    <source>
        <dbReference type="Pfam" id="PF14018"/>
    </source>
</evidence>
<dbReference type="InterPro" id="IPR025328">
    <property type="entry name" value="DUF4234"/>
</dbReference>
<reference evidence="3" key="1">
    <citation type="submission" date="2021-01" db="EMBL/GenBank/DDBJ databases">
        <title>WGS of actinomycetes isolated from Thailand.</title>
        <authorList>
            <person name="Thawai C."/>
        </authorList>
    </citation>
    <scope>NUCLEOTIDE SEQUENCE</scope>
    <source>
        <strain evidence="3">RCU-197</strain>
    </source>
</reference>
<keyword evidence="1" id="KW-0812">Transmembrane</keyword>
<keyword evidence="1" id="KW-1133">Transmembrane helix</keyword>
<accession>A0A937ERK2</accession>
<dbReference type="RefSeq" id="WP_201843710.1">
    <property type="nucleotide sequence ID" value="NZ_JAERRK010000028.1"/>
</dbReference>
<dbReference type="AlphaFoldDB" id="A0A937ERK2"/>
<proteinExistence type="predicted"/>
<protein>
    <submittedName>
        <fullName evidence="3">DUF4234 domain-containing protein</fullName>
    </submittedName>
</protein>
<gene>
    <name evidence="3" type="ORF">JK359_35245</name>
</gene>
<keyword evidence="4" id="KW-1185">Reference proteome</keyword>
<dbReference type="Pfam" id="PF14018">
    <property type="entry name" value="DUF4234"/>
    <property type="match status" value="1"/>
</dbReference>
<sequence>MHGRAGKSRNIFLVWLVWPLLTFGIYFFVWYYKINREARDLDDRIEVSPVWAMLAQLLGWMLILPPFISTYRCGERISQMRRAAGLPADCNPWIGVILMFVGAQALYYQNEMNAIWARYDNPPEGADIPLVA</sequence>
<keyword evidence="1" id="KW-0472">Membrane</keyword>
<name>A0A937ERK2_9ACTN</name>
<feature type="domain" description="DUF4234" evidence="2">
    <location>
        <begin position="12"/>
        <end position="78"/>
    </location>
</feature>
<evidence type="ECO:0000256" key="1">
    <source>
        <dbReference type="SAM" id="Phobius"/>
    </source>
</evidence>
<evidence type="ECO:0000313" key="3">
    <source>
        <dbReference type="EMBL" id="MBL1087165.1"/>
    </source>
</evidence>
<evidence type="ECO:0000313" key="4">
    <source>
        <dbReference type="Proteomes" id="UP000661858"/>
    </source>
</evidence>
<feature type="transmembrane region" description="Helical" evidence="1">
    <location>
        <begin position="12"/>
        <end position="31"/>
    </location>
</feature>